<gene>
    <name evidence="2" type="ORF">BDV23DRAFT_182807</name>
    <name evidence="3" type="ORF">ETB97_003272</name>
</gene>
<evidence type="ECO:0000313" key="2">
    <source>
        <dbReference type="EMBL" id="KAE8391096.1"/>
    </source>
</evidence>
<dbReference type="Proteomes" id="UP000541154">
    <property type="component" value="Unassembled WGS sequence"/>
</dbReference>
<dbReference type="EMBL" id="SPNV01000177">
    <property type="protein sequence ID" value="KAF5859131.1"/>
    <property type="molecule type" value="Genomic_DNA"/>
</dbReference>
<dbReference type="Proteomes" id="UP000326877">
    <property type="component" value="Unassembled WGS sequence"/>
</dbReference>
<organism evidence="2">
    <name type="scientific">Petromyces alliaceus</name>
    <name type="common">Aspergillus alliaceus</name>
    <dbReference type="NCBI Taxonomy" id="209559"/>
    <lineage>
        <taxon>Eukaryota</taxon>
        <taxon>Fungi</taxon>
        <taxon>Dikarya</taxon>
        <taxon>Ascomycota</taxon>
        <taxon>Pezizomycotina</taxon>
        <taxon>Eurotiomycetes</taxon>
        <taxon>Eurotiomycetidae</taxon>
        <taxon>Eurotiales</taxon>
        <taxon>Aspergillaceae</taxon>
        <taxon>Aspergillus</taxon>
        <taxon>Aspergillus subgen. Circumdati</taxon>
    </lineage>
</organism>
<dbReference type="OrthoDB" id="5086080at2759"/>
<feature type="coiled-coil region" evidence="1">
    <location>
        <begin position="16"/>
        <end position="56"/>
    </location>
</feature>
<name>A0A5N7CAC2_PETAA</name>
<keyword evidence="1" id="KW-0175">Coiled coil</keyword>
<evidence type="ECO:0000256" key="1">
    <source>
        <dbReference type="SAM" id="Coils"/>
    </source>
</evidence>
<dbReference type="AlphaFoldDB" id="A0A5N7CAC2"/>
<proteinExistence type="predicted"/>
<evidence type="ECO:0000313" key="4">
    <source>
        <dbReference type="Proteomes" id="UP000541154"/>
    </source>
</evidence>
<reference evidence="3 4" key="1">
    <citation type="submission" date="2019-04" db="EMBL/GenBank/DDBJ databases">
        <title>Aspergillus burnettii sp. nov., novel species from soil in southeast Queensland.</title>
        <authorList>
            <person name="Gilchrist C.L.M."/>
            <person name="Pitt J.I."/>
            <person name="Lange L."/>
            <person name="Lacey H.J."/>
            <person name="Vuong D."/>
            <person name="Midgley D.J."/>
            <person name="Greenfield P."/>
            <person name="Bradbury M."/>
            <person name="Lacey E."/>
            <person name="Busk P.K."/>
            <person name="Pilgaard B."/>
            <person name="Chooi Y.H."/>
            <person name="Piggott A.M."/>
        </authorList>
    </citation>
    <scope>NUCLEOTIDE SEQUENCE [LARGE SCALE GENOMIC DNA]</scope>
    <source>
        <strain evidence="3 4">FRR 5400</strain>
    </source>
</reference>
<accession>A0A8H6A1Y2</accession>
<accession>A0A5N7CAC2</accession>
<dbReference type="EMBL" id="ML735248">
    <property type="protein sequence ID" value="KAE8391096.1"/>
    <property type="molecule type" value="Genomic_DNA"/>
</dbReference>
<protein>
    <submittedName>
        <fullName evidence="2">Uncharacterized protein</fullName>
    </submittedName>
</protein>
<keyword evidence="4" id="KW-1185">Reference proteome</keyword>
<reference evidence="2" key="2">
    <citation type="submission" date="2019-04" db="EMBL/GenBank/DDBJ databases">
        <title>Friends and foes A comparative genomics studyof 23 Aspergillus species from section Flavi.</title>
        <authorList>
            <consortium name="DOE Joint Genome Institute"/>
            <person name="Kjaerbolling I."/>
            <person name="Vesth T."/>
            <person name="Frisvad J.C."/>
            <person name="Nybo J.L."/>
            <person name="Theobald S."/>
            <person name="Kildgaard S."/>
            <person name="Isbrandt T."/>
            <person name="Kuo A."/>
            <person name="Sato A."/>
            <person name="Lyhne E.K."/>
            <person name="Kogle M.E."/>
            <person name="Wiebenga A."/>
            <person name="Kun R.S."/>
            <person name="Lubbers R.J."/>
            <person name="Makela M.R."/>
            <person name="Barry K."/>
            <person name="Chovatia M."/>
            <person name="Clum A."/>
            <person name="Daum C."/>
            <person name="Haridas S."/>
            <person name="He G."/>
            <person name="LaButti K."/>
            <person name="Lipzen A."/>
            <person name="Mondo S."/>
            <person name="Riley R."/>
            <person name="Salamov A."/>
            <person name="Simmons B.A."/>
            <person name="Magnuson J.K."/>
            <person name="Henrissat B."/>
            <person name="Mortensen U.H."/>
            <person name="Larsen T.O."/>
            <person name="Devries R.P."/>
            <person name="Grigoriev I.V."/>
            <person name="Machida M."/>
            <person name="Baker S.E."/>
            <person name="Andersen M.R."/>
        </authorList>
    </citation>
    <scope>NUCLEOTIDE SEQUENCE [LARGE SCALE GENOMIC DNA]</scope>
    <source>
        <strain evidence="2">IBT 14317</strain>
    </source>
</reference>
<evidence type="ECO:0000313" key="3">
    <source>
        <dbReference type="EMBL" id="KAF5859131.1"/>
    </source>
</evidence>
<sequence length="194" mass="21770">MDQGLPRIPWSSGRLLSDAQRDRKRRMNRASQLRRREALKNSLKSINNRLFHMEQRCLALLPSPSNSLGACTDTSPFTLNDCANNGTSLCDSLNEILGSVCLFKPSQVCTNDHFNQDALIRGVILGWNVLQHEYFTCPIWSILHRIDALLMAGTAVATRLALLRGIHLLLLTARRVFHRGFAQGELNPQNPIAL</sequence>